<feature type="domain" description="Acetyl-CoA dehydrogenase-like C-terminal" evidence="10">
    <location>
        <begin position="461"/>
        <end position="569"/>
    </location>
</feature>
<name>A0ABP7Z6N4_9ACTN</name>
<feature type="domain" description="Acyl-CoA dehydrogenase/oxidase N-terminal" evidence="9">
    <location>
        <begin position="77"/>
        <end position="154"/>
    </location>
</feature>
<feature type="domain" description="Acyl-CoA oxidase/dehydrogenase middle" evidence="8">
    <location>
        <begin position="160"/>
        <end position="268"/>
    </location>
</feature>
<evidence type="ECO:0000259" key="9">
    <source>
        <dbReference type="Pfam" id="PF02771"/>
    </source>
</evidence>
<sequence length="571" mass="60791">MYRLPAKDYDFLLRHVTAGQSVLDAVTGGEVTFTDVGDVLELASAVAEEVLLPLNQVGDRVGCTVADGHVTTPPGFADAYKTFTEGGWIGLGVPARSGGTGMPQLLARAADEILCSANLAFSLVGGLTTGAIMVFDAVGDDTLRRTFLPPMLAGRWTGTMNLTEPQAGTDLAQIRTMARPSGDGTWSVTGQKIFITWGEHDLAENIVHLVLARTPDAPPGHAGLSLFVVPKYLPGADGRVGERNSLTCVSLERKLGIHASPTCVMEYEGATGYLIGELHRGLPSMFIMMNAARMGTGVQALAVADRAYRQAEAYSRERVQSPVPGREPGAPIGEHPDVRRLLLSMGSAVSAMRGLASQTSVWLDLGQSDLQARRLAEFFLPVVKGWLTETGQQIASDAVQVHGGMGFIEETGVAQHYRDIRILPIYEGTTAVQANSLLGRQVARNGGALARTVCDLIEQSLAELDAHDHPAARRVASRTRSAAAGARSATDTLVKCVADRPRDAYAGAVAYLNLWGLLAGGWIHARILNAVLNGADPDTADQRIREADCYAVHHLGRIPQLVEIIEAGEIA</sequence>
<dbReference type="EMBL" id="BAABDO010000069">
    <property type="protein sequence ID" value="GAA4147892.1"/>
    <property type="molecule type" value="Genomic_DNA"/>
</dbReference>
<evidence type="ECO:0000256" key="4">
    <source>
        <dbReference type="ARBA" id="ARBA00022827"/>
    </source>
</evidence>
<dbReference type="InterPro" id="IPR037069">
    <property type="entry name" value="AcylCoA_DH/ox_N_sf"/>
</dbReference>
<evidence type="ECO:0000256" key="1">
    <source>
        <dbReference type="ARBA" id="ARBA00001974"/>
    </source>
</evidence>
<dbReference type="PANTHER" id="PTHR42803:SF1">
    <property type="entry name" value="BROAD-SPECIFICITY LINEAR ACYL-COA DEHYDROGENASE FADE5"/>
    <property type="match status" value="1"/>
</dbReference>
<dbReference type="Pfam" id="PF02770">
    <property type="entry name" value="Acyl-CoA_dh_M"/>
    <property type="match status" value="1"/>
</dbReference>
<dbReference type="InterPro" id="IPR009075">
    <property type="entry name" value="AcylCo_DH/oxidase_C"/>
</dbReference>
<evidence type="ECO:0000256" key="5">
    <source>
        <dbReference type="ARBA" id="ARBA00023002"/>
    </source>
</evidence>
<evidence type="ECO:0000259" key="8">
    <source>
        <dbReference type="Pfam" id="PF02770"/>
    </source>
</evidence>
<dbReference type="PANTHER" id="PTHR42803">
    <property type="entry name" value="ACYL-COA DEHYDROGENASE"/>
    <property type="match status" value="1"/>
</dbReference>
<dbReference type="Gene3D" id="1.10.540.10">
    <property type="entry name" value="Acyl-CoA dehydrogenase/oxidase, N-terminal domain"/>
    <property type="match status" value="1"/>
</dbReference>
<accession>A0ABP7Z6N4</accession>
<gene>
    <name evidence="11" type="ORF">GCM10022416_41640</name>
</gene>
<keyword evidence="5 6" id="KW-0560">Oxidoreductase</keyword>
<protein>
    <submittedName>
        <fullName evidence="11">Acyl-CoA dehydrogenase</fullName>
    </submittedName>
</protein>
<evidence type="ECO:0000313" key="12">
    <source>
        <dbReference type="Proteomes" id="UP001500266"/>
    </source>
</evidence>
<dbReference type="InterPro" id="IPR025878">
    <property type="entry name" value="Acyl-CoA_dh-like_C_dom"/>
</dbReference>
<dbReference type="InterPro" id="IPR046373">
    <property type="entry name" value="Acyl-CoA_Oxase/DH_mid-dom_sf"/>
</dbReference>
<dbReference type="InterPro" id="IPR052166">
    <property type="entry name" value="Diverse_Acyl-CoA_DH"/>
</dbReference>
<dbReference type="Pfam" id="PF02771">
    <property type="entry name" value="Acyl-CoA_dh_N"/>
    <property type="match status" value="1"/>
</dbReference>
<dbReference type="InterPro" id="IPR009100">
    <property type="entry name" value="AcylCoA_DH/oxidase_NM_dom_sf"/>
</dbReference>
<evidence type="ECO:0000259" key="7">
    <source>
        <dbReference type="Pfam" id="PF00441"/>
    </source>
</evidence>
<dbReference type="Pfam" id="PF12806">
    <property type="entry name" value="Acyl-CoA_dh_C"/>
    <property type="match status" value="1"/>
</dbReference>
<evidence type="ECO:0000256" key="6">
    <source>
        <dbReference type="RuleBase" id="RU362125"/>
    </source>
</evidence>
<dbReference type="SUPFAM" id="SSF56645">
    <property type="entry name" value="Acyl-CoA dehydrogenase NM domain-like"/>
    <property type="match status" value="1"/>
</dbReference>
<organism evidence="11 12">
    <name type="scientific">Actinomadura keratinilytica</name>
    <dbReference type="NCBI Taxonomy" id="547461"/>
    <lineage>
        <taxon>Bacteria</taxon>
        <taxon>Bacillati</taxon>
        <taxon>Actinomycetota</taxon>
        <taxon>Actinomycetes</taxon>
        <taxon>Streptosporangiales</taxon>
        <taxon>Thermomonosporaceae</taxon>
        <taxon>Actinomadura</taxon>
    </lineage>
</organism>
<evidence type="ECO:0000259" key="10">
    <source>
        <dbReference type="Pfam" id="PF12806"/>
    </source>
</evidence>
<comment type="similarity">
    <text evidence="2 6">Belongs to the acyl-CoA dehydrogenase family.</text>
</comment>
<dbReference type="InterPro" id="IPR013786">
    <property type="entry name" value="AcylCoA_DH/ox_N"/>
</dbReference>
<dbReference type="Proteomes" id="UP001500266">
    <property type="component" value="Unassembled WGS sequence"/>
</dbReference>
<keyword evidence="3 6" id="KW-0285">Flavoprotein</keyword>
<dbReference type="Gene3D" id="2.40.110.10">
    <property type="entry name" value="Butyryl-CoA Dehydrogenase, subunit A, domain 2"/>
    <property type="match status" value="1"/>
</dbReference>
<proteinExistence type="inferred from homology"/>
<dbReference type="Gene3D" id="1.20.140.10">
    <property type="entry name" value="Butyryl-CoA Dehydrogenase, subunit A, domain 3"/>
    <property type="match status" value="1"/>
</dbReference>
<reference evidence="12" key="1">
    <citation type="journal article" date="2019" name="Int. J. Syst. Evol. Microbiol.">
        <title>The Global Catalogue of Microorganisms (GCM) 10K type strain sequencing project: providing services to taxonomists for standard genome sequencing and annotation.</title>
        <authorList>
            <consortium name="The Broad Institute Genomics Platform"/>
            <consortium name="The Broad Institute Genome Sequencing Center for Infectious Disease"/>
            <person name="Wu L."/>
            <person name="Ma J."/>
        </authorList>
    </citation>
    <scope>NUCLEOTIDE SEQUENCE [LARGE SCALE GENOMIC DNA]</scope>
    <source>
        <strain evidence="12">JCM 17316</strain>
    </source>
</reference>
<dbReference type="RefSeq" id="WP_345023153.1">
    <property type="nucleotide sequence ID" value="NZ_BAABDO010000069.1"/>
</dbReference>
<dbReference type="InterPro" id="IPR006091">
    <property type="entry name" value="Acyl-CoA_Oxase/DH_mid-dom"/>
</dbReference>
<keyword evidence="12" id="KW-1185">Reference proteome</keyword>
<comment type="caution">
    <text evidence="11">The sequence shown here is derived from an EMBL/GenBank/DDBJ whole genome shotgun (WGS) entry which is preliminary data.</text>
</comment>
<feature type="domain" description="Acyl-CoA dehydrogenase/oxidase C-terminal" evidence="7">
    <location>
        <begin position="280"/>
        <end position="437"/>
    </location>
</feature>
<evidence type="ECO:0000313" key="11">
    <source>
        <dbReference type="EMBL" id="GAA4147892.1"/>
    </source>
</evidence>
<dbReference type="InterPro" id="IPR036250">
    <property type="entry name" value="AcylCo_DH-like_C"/>
</dbReference>
<dbReference type="SUPFAM" id="SSF47203">
    <property type="entry name" value="Acyl-CoA dehydrogenase C-terminal domain-like"/>
    <property type="match status" value="1"/>
</dbReference>
<dbReference type="Pfam" id="PF00441">
    <property type="entry name" value="Acyl-CoA_dh_1"/>
    <property type="match status" value="1"/>
</dbReference>
<evidence type="ECO:0000256" key="2">
    <source>
        <dbReference type="ARBA" id="ARBA00009347"/>
    </source>
</evidence>
<evidence type="ECO:0000256" key="3">
    <source>
        <dbReference type="ARBA" id="ARBA00022630"/>
    </source>
</evidence>
<keyword evidence="4 6" id="KW-0274">FAD</keyword>
<comment type="cofactor">
    <cofactor evidence="1 6">
        <name>FAD</name>
        <dbReference type="ChEBI" id="CHEBI:57692"/>
    </cofactor>
</comment>